<accession>A0A4U6V2Q8</accession>
<evidence type="ECO:0000313" key="2">
    <source>
        <dbReference type="Proteomes" id="UP000298652"/>
    </source>
</evidence>
<evidence type="ECO:0000313" key="1">
    <source>
        <dbReference type="EMBL" id="TKW22662.1"/>
    </source>
</evidence>
<gene>
    <name evidence="1" type="ORF">SEVIR_4G243100v2</name>
</gene>
<dbReference type="Proteomes" id="UP000298652">
    <property type="component" value="Chromosome 4"/>
</dbReference>
<organism evidence="1 2">
    <name type="scientific">Setaria viridis</name>
    <name type="common">Green bristlegrass</name>
    <name type="synonym">Setaria italica subsp. viridis</name>
    <dbReference type="NCBI Taxonomy" id="4556"/>
    <lineage>
        <taxon>Eukaryota</taxon>
        <taxon>Viridiplantae</taxon>
        <taxon>Streptophyta</taxon>
        <taxon>Embryophyta</taxon>
        <taxon>Tracheophyta</taxon>
        <taxon>Spermatophyta</taxon>
        <taxon>Magnoliopsida</taxon>
        <taxon>Liliopsida</taxon>
        <taxon>Poales</taxon>
        <taxon>Poaceae</taxon>
        <taxon>PACMAD clade</taxon>
        <taxon>Panicoideae</taxon>
        <taxon>Panicodae</taxon>
        <taxon>Paniceae</taxon>
        <taxon>Cenchrinae</taxon>
        <taxon>Setaria</taxon>
    </lineage>
</organism>
<dbReference type="EMBL" id="CM016555">
    <property type="protein sequence ID" value="TKW22662.1"/>
    <property type="molecule type" value="Genomic_DNA"/>
</dbReference>
<dbReference type="AlphaFoldDB" id="A0A4U6V2Q8"/>
<sequence>MHLESNVCEMCIRQKRETATHLFLRCNFAKACWNSIGISFISTRSSVHIFNQIRRHLNASFFMEIIILMSWSIWTTRNDWTFNNVDPSISGTRYKFLSEFSLVASHRMNSVLGQECLDWIRSL</sequence>
<evidence type="ECO:0008006" key="3">
    <source>
        <dbReference type="Google" id="ProtNLM"/>
    </source>
</evidence>
<proteinExistence type="predicted"/>
<dbReference type="Gramene" id="TKW22662">
    <property type="protein sequence ID" value="TKW22662"/>
    <property type="gene ID" value="SEVIR_4G243100v2"/>
</dbReference>
<keyword evidence="2" id="KW-1185">Reference proteome</keyword>
<protein>
    <recommendedName>
        <fullName evidence="3">Reverse transcriptase zinc-binding domain-containing protein</fullName>
    </recommendedName>
</protein>
<name>A0A4U6V2Q8_SETVI</name>
<reference evidence="1" key="1">
    <citation type="submission" date="2019-03" db="EMBL/GenBank/DDBJ databases">
        <title>WGS assembly of Setaria viridis.</title>
        <authorList>
            <person name="Huang P."/>
            <person name="Jenkins J."/>
            <person name="Grimwood J."/>
            <person name="Barry K."/>
            <person name="Healey A."/>
            <person name="Mamidi S."/>
            <person name="Sreedasyam A."/>
            <person name="Shu S."/>
            <person name="Feldman M."/>
            <person name="Wu J."/>
            <person name="Yu Y."/>
            <person name="Chen C."/>
            <person name="Johnson J."/>
            <person name="Rokhsar D."/>
            <person name="Baxter I."/>
            <person name="Schmutz J."/>
            <person name="Brutnell T."/>
            <person name="Kellogg E."/>
        </authorList>
    </citation>
    <scope>NUCLEOTIDE SEQUENCE [LARGE SCALE GENOMIC DNA]</scope>
</reference>